<evidence type="ECO:0000256" key="1">
    <source>
        <dbReference type="ARBA" id="ARBA00007469"/>
    </source>
</evidence>
<dbReference type="GO" id="GO:0033897">
    <property type="term" value="F:ribonuclease T2 activity"/>
    <property type="evidence" value="ECO:0007669"/>
    <property type="project" value="InterPro"/>
</dbReference>
<accession>A0AA85K531</accession>
<dbReference type="InterPro" id="IPR036430">
    <property type="entry name" value="RNase_T2-like_sf"/>
</dbReference>
<evidence type="ECO:0000256" key="2">
    <source>
        <dbReference type="RuleBase" id="RU004328"/>
    </source>
</evidence>
<feature type="compositionally biased region" description="Acidic residues" evidence="3">
    <location>
        <begin position="205"/>
        <end position="234"/>
    </location>
</feature>
<dbReference type="Proteomes" id="UP000050795">
    <property type="component" value="Unassembled WGS sequence"/>
</dbReference>
<dbReference type="AlphaFoldDB" id="A0AA85K531"/>
<dbReference type="GO" id="GO:0003723">
    <property type="term" value="F:RNA binding"/>
    <property type="evidence" value="ECO:0007669"/>
    <property type="project" value="InterPro"/>
</dbReference>
<feature type="compositionally biased region" description="Basic and acidic residues" evidence="3">
    <location>
        <begin position="195"/>
        <end position="204"/>
    </location>
</feature>
<evidence type="ECO:0000313" key="5">
    <source>
        <dbReference type="WBParaSite" id="TREG1_67490.1"/>
    </source>
</evidence>
<organism evidence="4 5">
    <name type="scientific">Trichobilharzia regenti</name>
    <name type="common">Nasal bird schistosome</name>
    <dbReference type="NCBI Taxonomy" id="157069"/>
    <lineage>
        <taxon>Eukaryota</taxon>
        <taxon>Metazoa</taxon>
        <taxon>Spiralia</taxon>
        <taxon>Lophotrochozoa</taxon>
        <taxon>Platyhelminthes</taxon>
        <taxon>Trematoda</taxon>
        <taxon>Digenea</taxon>
        <taxon>Strigeidida</taxon>
        <taxon>Schistosomatoidea</taxon>
        <taxon>Schistosomatidae</taxon>
        <taxon>Trichobilharzia</taxon>
    </lineage>
</organism>
<dbReference type="InterPro" id="IPR001568">
    <property type="entry name" value="RNase_T2-like"/>
</dbReference>
<feature type="region of interest" description="Disordered" evidence="3">
    <location>
        <begin position="195"/>
        <end position="234"/>
    </location>
</feature>
<keyword evidence="4" id="KW-1185">Reference proteome</keyword>
<protein>
    <submittedName>
        <fullName evidence="5">Uncharacterized protein</fullName>
    </submittedName>
</protein>
<comment type="similarity">
    <text evidence="1 2">Belongs to the RNase T2 family.</text>
</comment>
<name>A0AA85K531_TRIRE</name>
<dbReference type="WBParaSite" id="TREG1_67490.1">
    <property type="protein sequence ID" value="TREG1_67490.1"/>
    <property type="gene ID" value="TREG1_67490"/>
</dbReference>
<reference evidence="4" key="1">
    <citation type="submission" date="2022-06" db="EMBL/GenBank/DDBJ databases">
        <authorList>
            <person name="Berger JAMES D."/>
            <person name="Berger JAMES D."/>
        </authorList>
    </citation>
    <scope>NUCLEOTIDE SEQUENCE [LARGE SCALE GENOMIC DNA]</scope>
</reference>
<dbReference type="Pfam" id="PF00445">
    <property type="entry name" value="Ribonuclease_T2"/>
    <property type="match status" value="1"/>
</dbReference>
<reference evidence="5" key="2">
    <citation type="submission" date="2023-11" db="UniProtKB">
        <authorList>
            <consortium name="WormBaseParasite"/>
        </authorList>
    </citation>
    <scope>IDENTIFICATION</scope>
</reference>
<dbReference type="SUPFAM" id="SSF55895">
    <property type="entry name" value="Ribonuclease Rh-like"/>
    <property type="match status" value="1"/>
</dbReference>
<proteinExistence type="inferred from homology"/>
<evidence type="ECO:0000313" key="4">
    <source>
        <dbReference type="Proteomes" id="UP000050795"/>
    </source>
</evidence>
<sequence length="234" mass="26969">MDISRLRASPHFDWMNGTCLYDHSFSDEDIKKIRDLNTYWTNPTLDISASYWVYFNYGACTVMDKSGPSLILYFNRGINLYKQLMTPNNVKNLNNILKKKVHSTAKVEDKLLKKFGVQPKLICAQSEAGSVYLHELVFCFNEASSLINCPTEYASQLEEFNPDDYVEDEELLRGEIQSQILCPAKFVIPDYKILGDAKDPSHDNDNDDDDDDYYYDDEDEDGENGDGEDEDDHY</sequence>
<dbReference type="Gene3D" id="3.90.730.10">
    <property type="entry name" value="Ribonuclease T2-like"/>
    <property type="match status" value="1"/>
</dbReference>
<evidence type="ECO:0000256" key="3">
    <source>
        <dbReference type="SAM" id="MobiDB-lite"/>
    </source>
</evidence>